<dbReference type="Pfam" id="PF11575">
    <property type="entry name" value="FhuF_C"/>
    <property type="match status" value="1"/>
</dbReference>
<accession>A0ABW1QZN4</accession>
<evidence type="ECO:0000313" key="2">
    <source>
        <dbReference type="EMBL" id="MFC6154984.1"/>
    </source>
</evidence>
<name>A0ABW1QZN4_9ACTN</name>
<protein>
    <submittedName>
        <fullName evidence="2">(2Fe-2S)-binding protein</fullName>
    </submittedName>
</protein>
<dbReference type="Proteomes" id="UP001596098">
    <property type="component" value="Unassembled WGS sequence"/>
</dbReference>
<comment type="caution">
    <text evidence="2">The sequence shown here is derived from an EMBL/GenBank/DDBJ whole genome shotgun (WGS) entry which is preliminary data.</text>
</comment>
<dbReference type="RefSeq" id="WP_128221930.1">
    <property type="nucleotide sequence ID" value="NZ_CP034929.1"/>
</dbReference>
<proteinExistence type="predicted"/>
<evidence type="ECO:0000259" key="1">
    <source>
        <dbReference type="Pfam" id="PF11575"/>
    </source>
</evidence>
<reference evidence="3" key="1">
    <citation type="journal article" date="2019" name="Int. J. Syst. Evol. Microbiol.">
        <title>The Global Catalogue of Microorganisms (GCM) 10K type strain sequencing project: providing services to taxonomists for standard genome sequencing and annotation.</title>
        <authorList>
            <consortium name="The Broad Institute Genomics Platform"/>
            <consortium name="The Broad Institute Genome Sequencing Center for Infectious Disease"/>
            <person name="Wu L."/>
            <person name="Ma J."/>
        </authorList>
    </citation>
    <scope>NUCLEOTIDE SEQUENCE [LARGE SCALE GENOMIC DNA]</scope>
    <source>
        <strain evidence="3">DFY28</strain>
    </source>
</reference>
<evidence type="ECO:0000313" key="3">
    <source>
        <dbReference type="Proteomes" id="UP001596098"/>
    </source>
</evidence>
<dbReference type="EMBL" id="JBHSQI010000009">
    <property type="protein sequence ID" value="MFC6154984.1"/>
    <property type="molecule type" value="Genomic_DNA"/>
</dbReference>
<organism evidence="2 3">
    <name type="scientific">Nocardioides yefusunii</name>
    <dbReference type="NCBI Taxonomy" id="2500546"/>
    <lineage>
        <taxon>Bacteria</taxon>
        <taxon>Bacillati</taxon>
        <taxon>Actinomycetota</taxon>
        <taxon>Actinomycetes</taxon>
        <taxon>Propionibacteriales</taxon>
        <taxon>Nocardioidaceae</taxon>
        <taxon>Nocardioides</taxon>
    </lineage>
</organism>
<keyword evidence="3" id="KW-1185">Reference proteome</keyword>
<feature type="domain" description="Ferric siderophore reductase C-terminal" evidence="1">
    <location>
        <begin position="237"/>
        <end position="257"/>
    </location>
</feature>
<gene>
    <name evidence="2" type="ORF">ACFPWU_15060</name>
</gene>
<dbReference type="InterPro" id="IPR024726">
    <property type="entry name" value="FhuF_C"/>
</dbReference>
<sequence>MNEHHASATQQPPRPQPYGPWFGVARFGVAEFRSAPGRDEGWLTFDEFCSDAWLDALVDDAHARLAVRGPLGRTASDLRAVASTVVLGLFSRAVSPAVGTEVAGQHSAAPHFAGLTGYVADPATTFWRPARPGEGGPGEIATTAPVGPGAGAGSGVSSAEEVLERICVPLADAFAARFGVPEKVLRGNLAAAVLGTHDVVRSTTPQLTQRSGAVVSRVLAHPLLTGTLEQTPRGIMRTSCCQIHRLPVGFVCGNCPLVAADTTTARRLRG</sequence>